<dbReference type="RefSeq" id="WP_169276933.1">
    <property type="nucleotide sequence ID" value="NZ_JABBCP010000001.1"/>
</dbReference>
<sequence>MAIKPRTHGERAREDFEHRCEVFRERLSQPDFLANKGIGNEIGFYTFCYDPSLEFELRAYIEGLMRDAEHGALPCRLKLINLYDAFLAMCENKRILKAIPKQELKTGTQRQRDQLQKICSPAAFATYILEQTQPHEPGDVVLITGVGEVYPFLRAHDLLNNMLADFGDLPVVIAYPGSFNGQQFKLFNRLGADNYYRAFDIS</sequence>
<dbReference type="Proteomes" id="UP000546970">
    <property type="component" value="Unassembled WGS sequence"/>
</dbReference>
<reference evidence="1 2" key="1">
    <citation type="submission" date="2020-04" db="EMBL/GenBank/DDBJ databases">
        <title>Collinsella sp. KGMB02528 nov., an anaerobic actinobacterium isolated from human feces.</title>
        <authorList>
            <person name="Han K.-I."/>
            <person name="Eom M.K."/>
            <person name="Kim J.-S."/>
            <person name="Lee K.C."/>
            <person name="Suh M.K."/>
            <person name="Park S.-H."/>
            <person name="Lee J.H."/>
            <person name="Kang S.W."/>
            <person name="Park J.-E."/>
            <person name="Oh B.S."/>
            <person name="Yu S.Y."/>
            <person name="Choi S.-H."/>
            <person name="Lee D.H."/>
            <person name="Yoon H."/>
            <person name="Kim B.-Y."/>
            <person name="Lee J.H."/>
            <person name="Lee J.-S."/>
        </authorList>
    </citation>
    <scope>NUCLEOTIDE SEQUENCE [LARGE SCALE GENOMIC DNA]</scope>
    <source>
        <strain evidence="1 2">KGMB02528</strain>
    </source>
</reference>
<gene>
    <name evidence="1" type="ORF">HF320_02830</name>
</gene>
<accession>A0A7X9UB61</accession>
<dbReference type="AlphaFoldDB" id="A0A7X9UB61"/>
<dbReference type="InterPro" id="IPR014858">
    <property type="entry name" value="BrxB"/>
</dbReference>
<evidence type="ECO:0000313" key="2">
    <source>
        <dbReference type="Proteomes" id="UP000546970"/>
    </source>
</evidence>
<protein>
    <submittedName>
        <fullName evidence="1">DUF1788 domain-containing protein</fullName>
    </submittedName>
</protein>
<evidence type="ECO:0000313" key="1">
    <source>
        <dbReference type="EMBL" id="NMF55271.1"/>
    </source>
</evidence>
<organism evidence="1 2">
    <name type="scientific">Collinsella acetigenes</name>
    <dbReference type="NCBI Taxonomy" id="2713419"/>
    <lineage>
        <taxon>Bacteria</taxon>
        <taxon>Bacillati</taxon>
        <taxon>Actinomycetota</taxon>
        <taxon>Coriobacteriia</taxon>
        <taxon>Coriobacteriales</taxon>
        <taxon>Coriobacteriaceae</taxon>
        <taxon>Collinsella</taxon>
    </lineage>
</organism>
<comment type="caution">
    <text evidence="1">The sequence shown here is derived from an EMBL/GenBank/DDBJ whole genome shotgun (WGS) entry which is preliminary data.</text>
</comment>
<keyword evidence="2" id="KW-1185">Reference proteome</keyword>
<proteinExistence type="predicted"/>
<name>A0A7X9UB61_9ACTN</name>
<dbReference type="Pfam" id="PF08747">
    <property type="entry name" value="BrxB"/>
    <property type="match status" value="1"/>
</dbReference>
<dbReference type="EMBL" id="JABBCP010000001">
    <property type="protein sequence ID" value="NMF55271.1"/>
    <property type="molecule type" value="Genomic_DNA"/>
</dbReference>